<dbReference type="EMBL" id="VYYT01000143">
    <property type="protein sequence ID" value="KAK2763591.1"/>
    <property type="molecule type" value="Genomic_DNA"/>
</dbReference>
<organism evidence="1 2">
    <name type="scientific">Colletotrichum kahawae</name>
    <name type="common">Coffee berry disease fungus</name>
    <dbReference type="NCBI Taxonomy" id="34407"/>
    <lineage>
        <taxon>Eukaryota</taxon>
        <taxon>Fungi</taxon>
        <taxon>Dikarya</taxon>
        <taxon>Ascomycota</taxon>
        <taxon>Pezizomycotina</taxon>
        <taxon>Sordariomycetes</taxon>
        <taxon>Hypocreomycetidae</taxon>
        <taxon>Glomerellales</taxon>
        <taxon>Glomerellaceae</taxon>
        <taxon>Colletotrichum</taxon>
        <taxon>Colletotrichum gloeosporioides species complex</taxon>
    </lineage>
</organism>
<protein>
    <submittedName>
        <fullName evidence="1">Uncharacterized protein</fullName>
    </submittedName>
</protein>
<dbReference type="AlphaFoldDB" id="A0AAD9YHF0"/>
<evidence type="ECO:0000313" key="1">
    <source>
        <dbReference type="EMBL" id="KAK2763591.1"/>
    </source>
</evidence>
<keyword evidence="2" id="KW-1185">Reference proteome</keyword>
<accession>A0AAD9YHF0</accession>
<gene>
    <name evidence="1" type="ORF">CKAH01_15932</name>
</gene>
<proteinExistence type="predicted"/>
<dbReference type="Proteomes" id="UP001281614">
    <property type="component" value="Unassembled WGS sequence"/>
</dbReference>
<evidence type="ECO:0000313" key="2">
    <source>
        <dbReference type="Proteomes" id="UP001281614"/>
    </source>
</evidence>
<name>A0AAD9YHF0_COLKA</name>
<comment type="caution">
    <text evidence="1">The sequence shown here is derived from an EMBL/GenBank/DDBJ whole genome shotgun (WGS) entry which is preliminary data.</text>
</comment>
<reference evidence="1" key="1">
    <citation type="submission" date="2023-02" db="EMBL/GenBank/DDBJ databases">
        <title>Colletotrichum kahawae CIFC_Que2 genome sequencing and assembly.</title>
        <authorList>
            <person name="Baroncelli R."/>
        </authorList>
    </citation>
    <scope>NUCLEOTIDE SEQUENCE</scope>
    <source>
        <strain evidence="1">CIFC_Que2</strain>
    </source>
</reference>
<sequence>MDIKKVSLRPRLECFSWMLKFSTRHEHAPAVSIVVSEEIKEANDNATSGSGNGFALAAVAAASMPVPQRQLSPLVTPKYGYAGRQNHAQLLTGLWVAHVDELEAELGAVREGVKR</sequence>